<feature type="domain" description="CSD" evidence="8">
    <location>
        <begin position="1"/>
        <end position="66"/>
    </location>
</feature>
<dbReference type="PIRSF" id="PIRSF002599">
    <property type="entry name" value="Cold_shock_A"/>
    <property type="match status" value="1"/>
</dbReference>
<dbReference type="SMART" id="SM00357">
    <property type="entry name" value="CSP"/>
    <property type="match status" value="1"/>
</dbReference>
<evidence type="ECO:0000256" key="1">
    <source>
        <dbReference type="ARBA" id="ARBA00004496"/>
    </source>
</evidence>
<proteinExistence type="predicted"/>
<dbReference type="PRINTS" id="PR00050">
    <property type="entry name" value="COLDSHOCK"/>
</dbReference>
<dbReference type="EMBL" id="PFBV01000001">
    <property type="protein sequence ID" value="PIT88816.1"/>
    <property type="molecule type" value="Genomic_DNA"/>
</dbReference>
<name>A0A2M6W7Q4_9BACT</name>
<dbReference type="AlphaFoldDB" id="A0A2M6W7Q4"/>
<evidence type="ECO:0000313" key="9">
    <source>
        <dbReference type="EMBL" id="PIT88816.1"/>
    </source>
</evidence>
<keyword evidence="5" id="KW-0010">Activator</keyword>
<sequence>MKTGTIKSLVTEKHFGFITPEEGVKDVFFHETGLTGVDFGQLTIGTKVSFEVEETDKGPRAVNVTVVTE</sequence>
<dbReference type="InterPro" id="IPR019844">
    <property type="entry name" value="CSD_CS"/>
</dbReference>
<keyword evidence="4" id="KW-0238">DNA-binding</keyword>
<evidence type="ECO:0000259" key="8">
    <source>
        <dbReference type="PROSITE" id="PS51857"/>
    </source>
</evidence>
<comment type="subcellular location">
    <subcellularLocation>
        <location evidence="1 7">Cytoplasm</location>
    </subcellularLocation>
</comment>
<organism evidence="9 10">
    <name type="scientific">Candidatus Magasanikbacteria bacterium CG10_big_fil_rev_8_21_14_0_10_36_32</name>
    <dbReference type="NCBI Taxonomy" id="1974646"/>
    <lineage>
        <taxon>Bacteria</taxon>
        <taxon>Candidatus Magasanikiibacteriota</taxon>
    </lineage>
</organism>
<dbReference type="InterPro" id="IPR011129">
    <property type="entry name" value="CSD"/>
</dbReference>
<keyword evidence="6" id="KW-0804">Transcription</keyword>
<dbReference type="InterPro" id="IPR002059">
    <property type="entry name" value="CSP_DNA-bd"/>
</dbReference>
<gene>
    <name evidence="9" type="ORF">COU29_00335</name>
</gene>
<comment type="caution">
    <text evidence="9">The sequence shown here is derived from an EMBL/GenBank/DDBJ whole genome shotgun (WGS) entry which is preliminary data.</text>
</comment>
<dbReference type="Proteomes" id="UP000231426">
    <property type="component" value="Unassembled WGS sequence"/>
</dbReference>
<dbReference type="Pfam" id="PF00313">
    <property type="entry name" value="CSD"/>
    <property type="match status" value="1"/>
</dbReference>
<dbReference type="PANTHER" id="PTHR46565:SF20">
    <property type="entry name" value="COLD SHOCK DOMAIN-CONTAINING PROTEIN 4"/>
    <property type="match status" value="1"/>
</dbReference>
<dbReference type="PANTHER" id="PTHR46565">
    <property type="entry name" value="COLD SHOCK DOMAIN PROTEIN 2"/>
    <property type="match status" value="1"/>
</dbReference>
<dbReference type="Gene3D" id="2.40.50.140">
    <property type="entry name" value="Nucleic acid-binding proteins"/>
    <property type="match status" value="1"/>
</dbReference>
<dbReference type="PROSITE" id="PS51857">
    <property type="entry name" value="CSD_2"/>
    <property type="match status" value="1"/>
</dbReference>
<dbReference type="InterPro" id="IPR012156">
    <property type="entry name" value="Cold_shock_CspA"/>
</dbReference>
<reference evidence="10" key="1">
    <citation type="submission" date="2017-09" db="EMBL/GenBank/DDBJ databases">
        <title>Depth-based differentiation of microbial function through sediment-hosted aquifers and enrichment of novel symbionts in the deep terrestrial subsurface.</title>
        <authorList>
            <person name="Probst A.J."/>
            <person name="Ladd B."/>
            <person name="Jarett J.K."/>
            <person name="Geller-Mcgrath D.E."/>
            <person name="Sieber C.M.K."/>
            <person name="Emerson J.B."/>
            <person name="Anantharaman K."/>
            <person name="Thomas B.C."/>
            <person name="Malmstrom R."/>
            <person name="Stieglmeier M."/>
            <person name="Klingl A."/>
            <person name="Woyke T."/>
            <person name="Ryan C.M."/>
            <person name="Banfield J.F."/>
        </authorList>
    </citation>
    <scope>NUCLEOTIDE SEQUENCE [LARGE SCALE GENOMIC DNA]</scope>
</reference>
<evidence type="ECO:0000256" key="5">
    <source>
        <dbReference type="ARBA" id="ARBA00023159"/>
    </source>
</evidence>
<accession>A0A2M6W7Q4</accession>
<evidence type="ECO:0000313" key="10">
    <source>
        <dbReference type="Proteomes" id="UP000231426"/>
    </source>
</evidence>
<evidence type="ECO:0000256" key="6">
    <source>
        <dbReference type="ARBA" id="ARBA00023163"/>
    </source>
</evidence>
<dbReference type="GO" id="GO:0003677">
    <property type="term" value="F:DNA binding"/>
    <property type="evidence" value="ECO:0007669"/>
    <property type="project" value="UniProtKB-KW"/>
</dbReference>
<evidence type="ECO:0000256" key="3">
    <source>
        <dbReference type="ARBA" id="ARBA00023015"/>
    </source>
</evidence>
<dbReference type="InterPro" id="IPR012340">
    <property type="entry name" value="NA-bd_OB-fold"/>
</dbReference>
<evidence type="ECO:0000256" key="7">
    <source>
        <dbReference type="RuleBase" id="RU000408"/>
    </source>
</evidence>
<dbReference type="SUPFAM" id="SSF50249">
    <property type="entry name" value="Nucleic acid-binding proteins"/>
    <property type="match status" value="1"/>
</dbReference>
<dbReference type="PROSITE" id="PS00352">
    <property type="entry name" value="CSD_1"/>
    <property type="match status" value="1"/>
</dbReference>
<dbReference type="CDD" id="cd04458">
    <property type="entry name" value="CSP_CDS"/>
    <property type="match status" value="1"/>
</dbReference>
<evidence type="ECO:0000256" key="4">
    <source>
        <dbReference type="ARBA" id="ARBA00023125"/>
    </source>
</evidence>
<protein>
    <submittedName>
        <fullName evidence="9">Cold-shock protein</fullName>
    </submittedName>
</protein>
<dbReference type="GO" id="GO:0005737">
    <property type="term" value="C:cytoplasm"/>
    <property type="evidence" value="ECO:0007669"/>
    <property type="project" value="UniProtKB-SubCell"/>
</dbReference>
<evidence type="ECO:0000256" key="2">
    <source>
        <dbReference type="ARBA" id="ARBA00022490"/>
    </source>
</evidence>
<keyword evidence="2" id="KW-0963">Cytoplasm</keyword>
<keyword evidence="3" id="KW-0805">Transcription regulation</keyword>